<gene>
    <name evidence="2" type="ORF">AK812_SmicGene42873</name>
</gene>
<evidence type="ECO:0000256" key="1">
    <source>
        <dbReference type="SAM" id="MobiDB-lite"/>
    </source>
</evidence>
<evidence type="ECO:0000313" key="2">
    <source>
        <dbReference type="EMBL" id="OLP77105.1"/>
    </source>
</evidence>
<reference evidence="2 3" key="1">
    <citation type="submission" date="2016-02" db="EMBL/GenBank/DDBJ databases">
        <title>Genome analysis of coral dinoflagellate symbionts highlights evolutionary adaptations to a symbiotic lifestyle.</title>
        <authorList>
            <person name="Aranda M."/>
            <person name="Li Y."/>
            <person name="Liew Y.J."/>
            <person name="Baumgarten S."/>
            <person name="Simakov O."/>
            <person name="Wilson M."/>
            <person name="Piel J."/>
            <person name="Ashoor H."/>
            <person name="Bougouffa S."/>
            <person name="Bajic V.B."/>
            <person name="Ryu T."/>
            <person name="Ravasi T."/>
            <person name="Bayer T."/>
            <person name="Micklem G."/>
            <person name="Kim H."/>
            <person name="Bhak J."/>
            <person name="Lajeunesse T.C."/>
            <person name="Voolstra C.R."/>
        </authorList>
    </citation>
    <scope>NUCLEOTIDE SEQUENCE [LARGE SCALE GENOMIC DNA]</scope>
    <source>
        <strain evidence="2 3">CCMP2467</strain>
    </source>
</reference>
<comment type="caution">
    <text evidence="2">The sequence shown here is derived from an EMBL/GenBank/DDBJ whole genome shotgun (WGS) entry which is preliminary data.</text>
</comment>
<organism evidence="2 3">
    <name type="scientific">Symbiodinium microadriaticum</name>
    <name type="common">Dinoflagellate</name>
    <name type="synonym">Zooxanthella microadriatica</name>
    <dbReference type="NCBI Taxonomy" id="2951"/>
    <lineage>
        <taxon>Eukaryota</taxon>
        <taxon>Sar</taxon>
        <taxon>Alveolata</taxon>
        <taxon>Dinophyceae</taxon>
        <taxon>Suessiales</taxon>
        <taxon>Symbiodiniaceae</taxon>
        <taxon>Symbiodinium</taxon>
    </lineage>
</organism>
<keyword evidence="3" id="KW-1185">Reference proteome</keyword>
<dbReference type="EMBL" id="LSRX01001845">
    <property type="protein sequence ID" value="OLP77105.1"/>
    <property type="molecule type" value="Genomic_DNA"/>
</dbReference>
<name>A0A1Q9C2G0_SYMMI</name>
<dbReference type="AlphaFoldDB" id="A0A1Q9C2G0"/>
<protein>
    <submittedName>
        <fullName evidence="2">Uncharacterized protein</fullName>
    </submittedName>
</protein>
<proteinExistence type="predicted"/>
<dbReference type="OrthoDB" id="414244at2759"/>
<evidence type="ECO:0000313" key="3">
    <source>
        <dbReference type="Proteomes" id="UP000186817"/>
    </source>
</evidence>
<dbReference type="InterPro" id="IPR016024">
    <property type="entry name" value="ARM-type_fold"/>
</dbReference>
<dbReference type="SUPFAM" id="SSF48371">
    <property type="entry name" value="ARM repeat"/>
    <property type="match status" value="1"/>
</dbReference>
<dbReference type="Gene3D" id="1.25.10.10">
    <property type="entry name" value="Leucine-rich Repeat Variant"/>
    <property type="match status" value="1"/>
</dbReference>
<dbReference type="Proteomes" id="UP000186817">
    <property type="component" value="Unassembled WGS sequence"/>
</dbReference>
<accession>A0A1Q9C2G0</accession>
<dbReference type="InterPro" id="IPR011989">
    <property type="entry name" value="ARM-like"/>
</dbReference>
<sequence length="234" mass="25255">MQSAVSPGHQKGVDSPRHSPFQGIDRSSKSALQKQRPTRPDVPCLCPRTDPSWHDLADATANSILRSIEQRDNEELRSAAVDTLLTLLIGGCVFTRCPASFVVEAGSVKTLCDLANETEDASTLEILLELVRLAPDAMLPDIVEQGAVQACVKILENSASSPMDQLSALNLLLALSKRAPAPVAQSSAYEVVKDITNVALVPRRNKIMSFLRPLVQHDGDVPPLTNIRTGGLQF</sequence>
<feature type="region of interest" description="Disordered" evidence="1">
    <location>
        <begin position="1"/>
        <end position="46"/>
    </location>
</feature>